<evidence type="ECO:0000256" key="2">
    <source>
        <dbReference type="ARBA" id="ARBA00010583"/>
    </source>
</evidence>
<comment type="subcellular location">
    <subcellularLocation>
        <location evidence="1 6">Membrane</location>
        <topology evidence="1 6">Multi-pass membrane protein</topology>
    </subcellularLocation>
</comment>
<comment type="similarity">
    <text evidence="2">Belongs to the OXA1/ALB3/YidC (TC 2.A.9.2) family.</text>
</comment>
<dbReference type="InterPro" id="IPR028055">
    <property type="entry name" value="YidC/Oxa/ALB_C"/>
</dbReference>
<dbReference type="AlphaFoldDB" id="A0A1U8B1C5"/>
<dbReference type="FunCoup" id="A0A1U8B1C5">
    <property type="interactions" value="3736"/>
</dbReference>
<dbReference type="Pfam" id="PF02096">
    <property type="entry name" value="60KD_IMP"/>
    <property type="match status" value="1"/>
</dbReference>
<protein>
    <submittedName>
        <fullName evidence="11">Mitochondrial inner membrane protein OXA1-like isoform X1</fullName>
    </submittedName>
</protein>
<dbReference type="PANTHER" id="PTHR12428">
    <property type="entry name" value="OXA1"/>
    <property type="match status" value="1"/>
</dbReference>
<comment type="similarity">
    <text evidence="6">Belongs to the OXA1/ALB3/YidC family.</text>
</comment>
<dbReference type="OrthoDB" id="2148490at2759"/>
<keyword evidence="10" id="KW-1185">Reference proteome</keyword>
<evidence type="ECO:0000256" key="4">
    <source>
        <dbReference type="ARBA" id="ARBA00022989"/>
    </source>
</evidence>
<feature type="region of interest" description="Disordered" evidence="7">
    <location>
        <begin position="378"/>
        <end position="423"/>
    </location>
</feature>
<dbReference type="GO" id="GO:0032977">
    <property type="term" value="F:membrane insertase activity"/>
    <property type="evidence" value="ECO:0000318"/>
    <property type="project" value="GO_Central"/>
</dbReference>
<gene>
    <name evidence="11" type="primary">LOC104609762</name>
</gene>
<feature type="domain" description="Membrane insertase YidC/Oxa/ALB C-terminal" evidence="9">
    <location>
        <begin position="151"/>
        <end position="342"/>
    </location>
</feature>
<dbReference type="eggNOG" id="KOG1239">
    <property type="taxonomic scope" value="Eukaryota"/>
</dbReference>
<evidence type="ECO:0000313" key="11">
    <source>
        <dbReference type="RefSeq" id="XP_010274444.1"/>
    </source>
</evidence>
<feature type="transmembrane region" description="Helical" evidence="8">
    <location>
        <begin position="217"/>
        <end position="242"/>
    </location>
</feature>
<feature type="transmembrane region" description="Helical" evidence="8">
    <location>
        <begin position="268"/>
        <end position="286"/>
    </location>
</feature>
<evidence type="ECO:0000256" key="7">
    <source>
        <dbReference type="SAM" id="MobiDB-lite"/>
    </source>
</evidence>
<dbReference type="RefSeq" id="XP_010274444.1">
    <property type="nucleotide sequence ID" value="XM_010276142.1"/>
</dbReference>
<proteinExistence type="inferred from homology"/>
<evidence type="ECO:0000259" key="9">
    <source>
        <dbReference type="Pfam" id="PF02096"/>
    </source>
</evidence>
<dbReference type="GO" id="GO:0032979">
    <property type="term" value="P:protein insertion into mitochondrial inner membrane from matrix"/>
    <property type="evidence" value="ECO:0000318"/>
    <property type="project" value="GO_Central"/>
</dbReference>
<dbReference type="CDD" id="cd20069">
    <property type="entry name" value="5TM_Oxa1-like"/>
    <property type="match status" value="1"/>
</dbReference>
<evidence type="ECO:0000256" key="8">
    <source>
        <dbReference type="SAM" id="Phobius"/>
    </source>
</evidence>
<dbReference type="STRING" id="4432.A0A1U8B1C5"/>
<dbReference type="KEGG" id="nnu:104609762"/>
<evidence type="ECO:0000256" key="1">
    <source>
        <dbReference type="ARBA" id="ARBA00004141"/>
    </source>
</evidence>
<dbReference type="GeneID" id="104609762"/>
<feature type="transmembrane region" description="Helical" evidence="8">
    <location>
        <begin position="307"/>
        <end position="329"/>
    </location>
</feature>
<keyword evidence="4 8" id="KW-1133">Transmembrane helix</keyword>
<reference evidence="11" key="1">
    <citation type="submission" date="2025-08" db="UniProtKB">
        <authorList>
            <consortium name="RefSeq"/>
        </authorList>
    </citation>
    <scope>IDENTIFICATION</scope>
</reference>
<dbReference type="InterPro" id="IPR001708">
    <property type="entry name" value="YidC/ALB3/OXA1/COX18"/>
</dbReference>
<dbReference type="NCBIfam" id="TIGR03592">
    <property type="entry name" value="yidC_oxa1_cterm"/>
    <property type="match status" value="1"/>
</dbReference>
<keyword evidence="5 8" id="KW-0472">Membrane</keyword>
<evidence type="ECO:0000256" key="5">
    <source>
        <dbReference type="ARBA" id="ARBA00023136"/>
    </source>
</evidence>
<name>A0A1U8B1C5_NELNU</name>
<evidence type="ECO:0000256" key="6">
    <source>
        <dbReference type="RuleBase" id="RU003945"/>
    </source>
</evidence>
<sequence length="423" mass="47062">MAFRRSISFRVTLLRQRFHPSFSYILHDDDRKCQPPAADPLTRPAASYFLEEGTYNSNINLKFQDKRFSSLYLLPGIGPSLCRHMSSTVGGGSDKFEYINDVADVLTEKGVEVAQVPSVSEVAIAAADSFYPVAALQYLIDGVHSFTGLHWWASIALTTILIRGATVPLLINQLKATSKLTLMRPHLEEIKQQIDMAMDPKAVTEGQKRMKALFKEYGVSPFTPFKGLFIQGPIFISFFTAISNMAEKVPSFKGGGAFWFTDLTTPDSLYIFPILTSLIFLITVECNMQEGMEGNSVAGTMKNVSRVLAVLTIPFTMSFPKAIFCYWVTSNLFSLMYGLVLKRPSVKEFLGLPKLPAAPPSATQSSFSLSSLFKQFTPTTSEASLPVESSKFADRRTSSSSVISQRLKSVEKEVKRRKKNKKR</sequence>
<dbReference type="OMA" id="FWGLQEI"/>
<keyword evidence="3 6" id="KW-0812">Transmembrane</keyword>
<accession>A0A1U8B1C5</accession>
<evidence type="ECO:0000256" key="3">
    <source>
        <dbReference type="ARBA" id="ARBA00022692"/>
    </source>
</evidence>
<dbReference type="Proteomes" id="UP000189703">
    <property type="component" value="Unplaced"/>
</dbReference>
<evidence type="ECO:0000313" key="10">
    <source>
        <dbReference type="Proteomes" id="UP000189703"/>
    </source>
</evidence>
<dbReference type="GO" id="GO:0005743">
    <property type="term" value="C:mitochondrial inner membrane"/>
    <property type="evidence" value="ECO:0000318"/>
    <property type="project" value="GO_Central"/>
</dbReference>
<organism evidence="10 11">
    <name type="scientific">Nelumbo nucifera</name>
    <name type="common">Sacred lotus</name>
    <dbReference type="NCBI Taxonomy" id="4432"/>
    <lineage>
        <taxon>Eukaryota</taxon>
        <taxon>Viridiplantae</taxon>
        <taxon>Streptophyta</taxon>
        <taxon>Embryophyta</taxon>
        <taxon>Tracheophyta</taxon>
        <taxon>Spermatophyta</taxon>
        <taxon>Magnoliopsida</taxon>
        <taxon>Proteales</taxon>
        <taxon>Nelumbonaceae</taxon>
        <taxon>Nelumbo</taxon>
    </lineage>
</organism>
<dbReference type="PANTHER" id="PTHR12428:SF34">
    <property type="entry name" value="MITOCHONDRIAL INNER MEMBRANE PROTEIN OXA1-LIKE"/>
    <property type="match status" value="1"/>
</dbReference>
<dbReference type="InParanoid" id="A0A1U8B1C5"/>